<feature type="signal peptide" evidence="1">
    <location>
        <begin position="1"/>
        <end position="26"/>
    </location>
</feature>
<dbReference type="AlphaFoldDB" id="A0A9X1T2G2"/>
<organism evidence="2 3">
    <name type="scientific">Rhizobium quercicola</name>
    <dbReference type="NCBI Taxonomy" id="2901226"/>
    <lineage>
        <taxon>Bacteria</taxon>
        <taxon>Pseudomonadati</taxon>
        <taxon>Pseudomonadota</taxon>
        <taxon>Alphaproteobacteria</taxon>
        <taxon>Hyphomicrobiales</taxon>
        <taxon>Rhizobiaceae</taxon>
        <taxon>Rhizobium/Agrobacterium group</taxon>
        <taxon>Rhizobium</taxon>
    </lineage>
</organism>
<comment type="caution">
    <text evidence="2">The sequence shown here is derived from an EMBL/GenBank/DDBJ whole genome shotgun (WGS) entry which is preliminary data.</text>
</comment>
<protein>
    <submittedName>
        <fullName evidence="2">Uncharacterized protein</fullName>
    </submittedName>
</protein>
<feature type="chain" id="PRO_5040838809" evidence="1">
    <location>
        <begin position="27"/>
        <end position="102"/>
    </location>
</feature>
<reference evidence="2" key="1">
    <citation type="submission" date="2021-12" db="EMBL/GenBank/DDBJ databases">
        <authorList>
            <person name="Li Y."/>
        </authorList>
    </citation>
    <scope>NUCLEOTIDE SEQUENCE</scope>
    <source>
        <strain evidence="2">DKSPLA3</strain>
    </source>
</reference>
<proteinExistence type="predicted"/>
<evidence type="ECO:0000313" key="2">
    <source>
        <dbReference type="EMBL" id="MCD7111054.1"/>
    </source>
</evidence>
<gene>
    <name evidence="2" type="ORF">LRX75_18625</name>
</gene>
<accession>A0A9X1T2G2</accession>
<name>A0A9X1T2G2_9HYPH</name>
<dbReference type="EMBL" id="JAJOZR010000013">
    <property type="protein sequence ID" value="MCD7111054.1"/>
    <property type="molecule type" value="Genomic_DNA"/>
</dbReference>
<evidence type="ECO:0000313" key="3">
    <source>
        <dbReference type="Proteomes" id="UP001139089"/>
    </source>
</evidence>
<dbReference type="Proteomes" id="UP001139089">
    <property type="component" value="Unassembled WGS sequence"/>
</dbReference>
<evidence type="ECO:0000256" key="1">
    <source>
        <dbReference type="SAM" id="SignalP"/>
    </source>
</evidence>
<keyword evidence="1" id="KW-0732">Signal</keyword>
<dbReference type="RefSeq" id="WP_231816172.1">
    <property type="nucleotide sequence ID" value="NZ_JAJOZR010000013.1"/>
</dbReference>
<sequence>MKKHASTLPFLAVLSTVSLLSFPAASKDVCSDAYMAAAIRQEAARAQSATGICPTAKAGIALYTKSIRLVNACLHIDSLRSYKVELENLLQQAKDQAAASCS</sequence>
<keyword evidence="3" id="KW-1185">Reference proteome</keyword>